<dbReference type="AlphaFoldDB" id="A0A1I0U508"/>
<keyword evidence="1" id="KW-0812">Transmembrane</keyword>
<accession>A0A1I0U508</accession>
<dbReference type="STRING" id="332999.SAMN04488511_12110"/>
<dbReference type="RefSeq" id="WP_090987478.1">
    <property type="nucleotide sequence ID" value="NZ_FOJM01000021.1"/>
</dbReference>
<reference evidence="3" key="1">
    <citation type="submission" date="2016-10" db="EMBL/GenBank/DDBJ databases">
        <authorList>
            <person name="Varghese N."/>
            <person name="Submissions S."/>
        </authorList>
    </citation>
    <scope>NUCLEOTIDE SEQUENCE [LARGE SCALE GENOMIC DNA]</scope>
    <source>
        <strain evidence="3">DSM 18130</strain>
    </source>
</reference>
<keyword evidence="1" id="KW-1133">Transmembrane helix</keyword>
<evidence type="ECO:0000256" key="1">
    <source>
        <dbReference type="SAM" id="Phobius"/>
    </source>
</evidence>
<sequence>MLNLVYSLFLFFLGYFVVSIHPVLPFQFDYKISLNRKFALAGQIHHFCFQKSSDSISLALLVLCSAHTPAGLMHQAGIRCAKVYVMEFVLLLGV</sequence>
<keyword evidence="1" id="KW-0472">Membrane</keyword>
<proteinExistence type="predicted"/>
<dbReference type="EMBL" id="FOJM01000021">
    <property type="protein sequence ID" value="SFA59088.1"/>
    <property type="molecule type" value="Genomic_DNA"/>
</dbReference>
<keyword evidence="3" id="KW-1185">Reference proteome</keyword>
<gene>
    <name evidence="2" type="ORF">SAMN04488511_12110</name>
</gene>
<name>A0A1I0U508_9SPHI</name>
<evidence type="ECO:0000313" key="2">
    <source>
        <dbReference type="EMBL" id="SFA59088.1"/>
    </source>
</evidence>
<dbReference type="Proteomes" id="UP000198836">
    <property type="component" value="Unassembled WGS sequence"/>
</dbReference>
<protein>
    <submittedName>
        <fullName evidence="2">Uncharacterized protein</fullName>
    </submittedName>
</protein>
<feature type="transmembrane region" description="Helical" evidence="1">
    <location>
        <begin position="6"/>
        <end position="28"/>
    </location>
</feature>
<organism evidence="2 3">
    <name type="scientific">Pedobacter suwonensis</name>
    <dbReference type="NCBI Taxonomy" id="332999"/>
    <lineage>
        <taxon>Bacteria</taxon>
        <taxon>Pseudomonadati</taxon>
        <taxon>Bacteroidota</taxon>
        <taxon>Sphingobacteriia</taxon>
        <taxon>Sphingobacteriales</taxon>
        <taxon>Sphingobacteriaceae</taxon>
        <taxon>Pedobacter</taxon>
    </lineage>
</organism>
<evidence type="ECO:0000313" key="3">
    <source>
        <dbReference type="Proteomes" id="UP000198836"/>
    </source>
</evidence>